<keyword evidence="1" id="KW-1133">Transmembrane helix</keyword>
<accession>A0AAE0BFY1</accession>
<dbReference type="Gene3D" id="2.160.10.10">
    <property type="entry name" value="Hexapeptide repeat proteins"/>
    <property type="match status" value="1"/>
</dbReference>
<keyword evidence="1" id="KW-0812">Transmembrane</keyword>
<keyword evidence="1" id="KW-0472">Membrane</keyword>
<proteinExistence type="predicted"/>
<dbReference type="AlphaFoldDB" id="A0AAE0BFY1"/>
<dbReference type="SUPFAM" id="SSF51161">
    <property type="entry name" value="Trimeric LpxA-like enzymes"/>
    <property type="match status" value="1"/>
</dbReference>
<feature type="transmembrane region" description="Helical" evidence="1">
    <location>
        <begin position="146"/>
        <end position="166"/>
    </location>
</feature>
<sequence>MSVSSVAGEDVYFGNHVALSFVEIANGYATFHETVLGDEVFIGPASHLFCGARLESGASVGALAMVFPMEKIATGVTRMALDVRVASHMEPMLAGKHFWLLYSVFIGVYRVVVEGVTIGLICYMAIYPFSKLDNMNVVRVFPLSILFFGLMYVTYVVMVLAHAILLKWVLMGRTESGIAYPIRGYYHMCWVLTWHYCQHLRNVLRSFTDMDEVMSTLQRWMGAKVGKWVLHTNGPAFYPEMDMLQLGDGVAIGVIYYGHDFHKMRMEFKPVTIGAGCILPPSTTQLIPGVRLPHLCSCSPATNLVIPGCIREPRTTFHGNPARPCSYGPHGEYLKEGDGVIIHQHFTAQGDESHPATIGQVVCSSEGDGYSLTL</sequence>
<evidence type="ECO:0000313" key="2">
    <source>
        <dbReference type="EMBL" id="KAK3235903.1"/>
    </source>
</evidence>
<name>A0AAE0BFY1_9CHLO</name>
<dbReference type="Proteomes" id="UP001190700">
    <property type="component" value="Unassembled WGS sequence"/>
</dbReference>
<evidence type="ECO:0000256" key="1">
    <source>
        <dbReference type="SAM" id="Phobius"/>
    </source>
</evidence>
<comment type="caution">
    <text evidence="2">The sequence shown here is derived from an EMBL/GenBank/DDBJ whole genome shotgun (WGS) entry which is preliminary data.</text>
</comment>
<feature type="transmembrane region" description="Helical" evidence="1">
    <location>
        <begin position="99"/>
        <end position="126"/>
    </location>
</feature>
<gene>
    <name evidence="2" type="ORF">CYMTET_53925</name>
</gene>
<dbReference type="InterPro" id="IPR011004">
    <property type="entry name" value="Trimer_LpxA-like_sf"/>
</dbReference>
<keyword evidence="3" id="KW-1185">Reference proteome</keyword>
<protein>
    <submittedName>
        <fullName evidence="2">Uncharacterized protein</fullName>
    </submittedName>
</protein>
<organism evidence="2 3">
    <name type="scientific">Cymbomonas tetramitiformis</name>
    <dbReference type="NCBI Taxonomy" id="36881"/>
    <lineage>
        <taxon>Eukaryota</taxon>
        <taxon>Viridiplantae</taxon>
        <taxon>Chlorophyta</taxon>
        <taxon>Pyramimonadophyceae</taxon>
        <taxon>Pyramimonadales</taxon>
        <taxon>Pyramimonadaceae</taxon>
        <taxon>Cymbomonas</taxon>
    </lineage>
</organism>
<dbReference type="EMBL" id="LGRX02035198">
    <property type="protein sequence ID" value="KAK3235903.1"/>
    <property type="molecule type" value="Genomic_DNA"/>
</dbReference>
<reference evidence="2 3" key="1">
    <citation type="journal article" date="2015" name="Genome Biol. Evol.">
        <title>Comparative Genomics of a Bacterivorous Green Alga Reveals Evolutionary Causalities and Consequences of Phago-Mixotrophic Mode of Nutrition.</title>
        <authorList>
            <person name="Burns J.A."/>
            <person name="Paasch A."/>
            <person name="Narechania A."/>
            <person name="Kim E."/>
        </authorList>
    </citation>
    <scope>NUCLEOTIDE SEQUENCE [LARGE SCALE GENOMIC DNA]</scope>
    <source>
        <strain evidence="2 3">PLY_AMNH</strain>
    </source>
</reference>
<evidence type="ECO:0000313" key="3">
    <source>
        <dbReference type="Proteomes" id="UP001190700"/>
    </source>
</evidence>